<dbReference type="AlphaFoldDB" id="A0A3E0A0I5"/>
<feature type="transmembrane region" description="Helical" evidence="13">
    <location>
        <begin position="205"/>
        <end position="227"/>
    </location>
</feature>
<dbReference type="Proteomes" id="UP000256913">
    <property type="component" value="Unassembled WGS sequence"/>
</dbReference>
<evidence type="ECO:0000256" key="6">
    <source>
        <dbReference type="ARBA" id="ARBA00023002"/>
    </source>
</evidence>
<accession>A0A3E0A0I5</accession>
<sequence>MIPLLRRLALANIIANVAIVVTGGAVRLTGSGLGCPTWPKCTDASYTPNGEMGIHGVIEFSNRMLGWVVGAVAFAVLVAAFLHFRRTSTPEARRLRLLALGVFLGIPAQGVVGGITVLTDLNPWVVGLHFLASIGVLAASYALWRRTVDGGAPRRAAAAGPVRQLVAVLTGVSLAVIALGVVVTGSGPHAGDVDAHRTGLNPETISQVHADIVFLLIGLSVAVWFTARALGARRTARAALVLVVVELSQGLIGFIQYFTGLPEVLVGFHMLGACLVWLATLAVLWSTRASGGGDGVSEPLRGAGGHAQEERGLGELQLDQGGRTAVVGHQVDPRVEEPVAATRNGVESPLGDGQLGR</sequence>
<dbReference type="PANTHER" id="PTHR35457">
    <property type="entry name" value="HEME A SYNTHASE"/>
    <property type="match status" value="1"/>
</dbReference>
<comment type="caution">
    <text evidence="14">The sequence shown here is derived from an EMBL/GenBank/DDBJ whole genome shotgun (WGS) entry which is preliminary data.</text>
</comment>
<evidence type="ECO:0000256" key="8">
    <source>
        <dbReference type="ARBA" id="ARBA00023133"/>
    </source>
</evidence>
<evidence type="ECO:0000256" key="3">
    <source>
        <dbReference type="ARBA" id="ARBA00022692"/>
    </source>
</evidence>
<proteinExistence type="predicted"/>
<evidence type="ECO:0000256" key="5">
    <source>
        <dbReference type="ARBA" id="ARBA00022989"/>
    </source>
</evidence>
<evidence type="ECO:0000256" key="10">
    <source>
        <dbReference type="ARBA" id="ARBA00023157"/>
    </source>
</evidence>
<reference evidence="14 15" key="1">
    <citation type="submission" date="2018-08" db="EMBL/GenBank/DDBJ databases">
        <title>Sequencing the genomes of 1000 actinobacteria strains.</title>
        <authorList>
            <person name="Klenk H.-P."/>
        </authorList>
    </citation>
    <scope>NUCLEOTIDE SEQUENCE [LARGE SCALE GENOMIC DNA]</scope>
    <source>
        <strain evidence="14 15">DSM 44099</strain>
    </source>
</reference>
<keyword evidence="10" id="KW-1015">Disulfide bond</keyword>
<protein>
    <submittedName>
        <fullName evidence="14">Cytochrome c oxidase assembly protein subunit 15</fullName>
    </submittedName>
</protein>
<name>A0A3E0A0I5_9ACTN</name>
<gene>
    <name evidence="14" type="ORF">DFJ67_8023</name>
</gene>
<evidence type="ECO:0000256" key="11">
    <source>
        <dbReference type="ARBA" id="ARBA00023444"/>
    </source>
</evidence>
<keyword evidence="3 13" id="KW-0812">Transmembrane</keyword>
<feature type="transmembrane region" description="Helical" evidence="13">
    <location>
        <begin position="124"/>
        <end position="144"/>
    </location>
</feature>
<dbReference type="InterPro" id="IPR003780">
    <property type="entry name" value="COX15/CtaA_fam"/>
</dbReference>
<evidence type="ECO:0000256" key="9">
    <source>
        <dbReference type="ARBA" id="ARBA00023136"/>
    </source>
</evidence>
<dbReference type="EMBL" id="QUMQ01000001">
    <property type="protein sequence ID" value="REG01934.1"/>
    <property type="molecule type" value="Genomic_DNA"/>
</dbReference>
<dbReference type="GO" id="GO:0016491">
    <property type="term" value="F:oxidoreductase activity"/>
    <property type="evidence" value="ECO:0007669"/>
    <property type="project" value="UniProtKB-KW"/>
</dbReference>
<evidence type="ECO:0000256" key="12">
    <source>
        <dbReference type="SAM" id="MobiDB-lite"/>
    </source>
</evidence>
<evidence type="ECO:0000256" key="2">
    <source>
        <dbReference type="ARBA" id="ARBA00022475"/>
    </source>
</evidence>
<dbReference type="GO" id="GO:0006784">
    <property type="term" value="P:heme A biosynthetic process"/>
    <property type="evidence" value="ECO:0007669"/>
    <property type="project" value="InterPro"/>
</dbReference>
<evidence type="ECO:0000313" key="14">
    <source>
        <dbReference type="EMBL" id="REG01934.1"/>
    </source>
</evidence>
<comment type="subcellular location">
    <subcellularLocation>
        <location evidence="1">Membrane</location>
        <topology evidence="1">Multi-pass membrane protein</topology>
    </subcellularLocation>
</comment>
<feature type="transmembrane region" description="Helical" evidence="13">
    <location>
        <begin position="64"/>
        <end position="85"/>
    </location>
</feature>
<feature type="transmembrane region" description="Helical" evidence="13">
    <location>
        <begin position="97"/>
        <end position="118"/>
    </location>
</feature>
<keyword evidence="6" id="KW-0560">Oxidoreductase</keyword>
<keyword evidence="4" id="KW-0479">Metal-binding</keyword>
<dbReference type="GO" id="GO:0046872">
    <property type="term" value="F:metal ion binding"/>
    <property type="evidence" value="ECO:0007669"/>
    <property type="project" value="UniProtKB-KW"/>
</dbReference>
<keyword evidence="2" id="KW-1003">Cell membrane</keyword>
<comment type="pathway">
    <text evidence="11">Porphyrin-containing compound metabolism.</text>
</comment>
<keyword evidence="9 13" id="KW-0472">Membrane</keyword>
<feature type="transmembrane region" description="Helical" evidence="13">
    <location>
        <begin position="7"/>
        <end position="26"/>
    </location>
</feature>
<dbReference type="Pfam" id="PF02628">
    <property type="entry name" value="COX15-CtaA"/>
    <property type="match status" value="1"/>
</dbReference>
<evidence type="ECO:0000256" key="1">
    <source>
        <dbReference type="ARBA" id="ARBA00004141"/>
    </source>
</evidence>
<keyword evidence="5 13" id="KW-1133">Transmembrane helix</keyword>
<dbReference type="GO" id="GO:0016020">
    <property type="term" value="C:membrane"/>
    <property type="evidence" value="ECO:0007669"/>
    <property type="project" value="UniProtKB-SubCell"/>
</dbReference>
<keyword evidence="15" id="KW-1185">Reference proteome</keyword>
<evidence type="ECO:0000256" key="7">
    <source>
        <dbReference type="ARBA" id="ARBA00023004"/>
    </source>
</evidence>
<feature type="transmembrane region" description="Helical" evidence="13">
    <location>
        <begin position="239"/>
        <end position="258"/>
    </location>
</feature>
<evidence type="ECO:0000256" key="13">
    <source>
        <dbReference type="SAM" id="Phobius"/>
    </source>
</evidence>
<feature type="region of interest" description="Disordered" evidence="12">
    <location>
        <begin position="329"/>
        <end position="357"/>
    </location>
</feature>
<evidence type="ECO:0000256" key="4">
    <source>
        <dbReference type="ARBA" id="ARBA00022723"/>
    </source>
</evidence>
<dbReference type="PANTHER" id="PTHR35457:SF1">
    <property type="entry name" value="HEME A SYNTHASE"/>
    <property type="match status" value="1"/>
</dbReference>
<feature type="transmembrane region" description="Helical" evidence="13">
    <location>
        <begin position="165"/>
        <end position="185"/>
    </location>
</feature>
<dbReference type="RefSeq" id="WP_308442552.1">
    <property type="nucleotide sequence ID" value="NZ_BONB01000028.1"/>
</dbReference>
<organism evidence="14 15">
    <name type="scientific">Asanoa ferruginea</name>
    <dbReference type="NCBI Taxonomy" id="53367"/>
    <lineage>
        <taxon>Bacteria</taxon>
        <taxon>Bacillati</taxon>
        <taxon>Actinomycetota</taxon>
        <taxon>Actinomycetes</taxon>
        <taxon>Micromonosporales</taxon>
        <taxon>Micromonosporaceae</taxon>
        <taxon>Asanoa</taxon>
    </lineage>
</organism>
<keyword evidence="8" id="KW-0350">Heme biosynthesis</keyword>
<keyword evidence="7" id="KW-0408">Iron</keyword>
<feature type="transmembrane region" description="Helical" evidence="13">
    <location>
        <begin position="264"/>
        <end position="285"/>
    </location>
</feature>
<evidence type="ECO:0000313" key="15">
    <source>
        <dbReference type="Proteomes" id="UP000256913"/>
    </source>
</evidence>
<dbReference type="InterPro" id="IPR050450">
    <property type="entry name" value="COX15/CtaA_HemeA_synthase"/>
</dbReference>